<accession>A0ABT8GAU0</accession>
<protein>
    <submittedName>
        <fullName evidence="3">ACT domain-containing protein</fullName>
    </submittedName>
</protein>
<dbReference type="InterPro" id="IPR045865">
    <property type="entry name" value="ACT-like_dom_sf"/>
</dbReference>
<comment type="caution">
    <text evidence="3">The sequence shown here is derived from an EMBL/GenBank/DDBJ whole genome shotgun (WGS) entry which is preliminary data.</text>
</comment>
<dbReference type="Pfam" id="PF13840">
    <property type="entry name" value="ACT_7"/>
    <property type="match status" value="1"/>
</dbReference>
<feature type="domain" description="DUF2241" evidence="1">
    <location>
        <begin position="4"/>
        <end position="66"/>
    </location>
</feature>
<sequence length="132" mass="14193">MALTDLAELLSNLSVRLDPERYVWASVSVVPEGRSPVVTVEESEGVTVVLREDDARALDLPHEFPSARITLEVHSSLEAVGLTAVFARVLADEGISANVVAGFHHDHVFVPWGRRAAALAALERLEAASRGS</sequence>
<feature type="domain" description="CASTOR ACT" evidence="2">
    <location>
        <begin position="69"/>
        <end position="124"/>
    </location>
</feature>
<organism evidence="3 4">
    <name type="scientific">Demequina litoralis</name>
    <dbReference type="NCBI Taxonomy" id="3051660"/>
    <lineage>
        <taxon>Bacteria</taxon>
        <taxon>Bacillati</taxon>
        <taxon>Actinomycetota</taxon>
        <taxon>Actinomycetes</taxon>
        <taxon>Micrococcales</taxon>
        <taxon>Demequinaceae</taxon>
        <taxon>Demequina</taxon>
    </lineage>
</organism>
<dbReference type="Gene3D" id="3.30.2130.10">
    <property type="entry name" value="VC0802-like"/>
    <property type="match status" value="1"/>
</dbReference>
<reference evidence="3" key="1">
    <citation type="submission" date="2023-06" db="EMBL/GenBank/DDBJ databases">
        <title>Sysu t00192.</title>
        <authorList>
            <person name="Gao L."/>
            <person name="Fang B.-Z."/>
            <person name="Li W.-J."/>
        </authorList>
    </citation>
    <scope>NUCLEOTIDE SEQUENCE</scope>
    <source>
        <strain evidence="3">SYSU T00192</strain>
    </source>
</reference>
<dbReference type="PANTHER" id="PTHR39199">
    <property type="entry name" value="BLR5128 PROTEIN"/>
    <property type="match status" value="1"/>
</dbReference>
<gene>
    <name evidence="3" type="ORF">QQX09_10325</name>
</gene>
<keyword evidence="4" id="KW-1185">Reference proteome</keyword>
<evidence type="ECO:0000259" key="2">
    <source>
        <dbReference type="Pfam" id="PF13840"/>
    </source>
</evidence>
<evidence type="ECO:0000313" key="3">
    <source>
        <dbReference type="EMBL" id="MDN4476250.1"/>
    </source>
</evidence>
<dbReference type="EMBL" id="JAUHPW010000007">
    <property type="protein sequence ID" value="MDN4476250.1"/>
    <property type="molecule type" value="Genomic_DNA"/>
</dbReference>
<proteinExistence type="predicted"/>
<dbReference type="InterPro" id="IPR027795">
    <property type="entry name" value="CASTOR_ACT_dom"/>
</dbReference>
<dbReference type="SUPFAM" id="SSF55021">
    <property type="entry name" value="ACT-like"/>
    <property type="match status" value="2"/>
</dbReference>
<name>A0ABT8GAU0_9MICO</name>
<dbReference type="RefSeq" id="WP_301134289.1">
    <property type="nucleotide sequence ID" value="NZ_JAUHPW010000007.1"/>
</dbReference>
<dbReference type="Proteomes" id="UP001172728">
    <property type="component" value="Unassembled WGS sequence"/>
</dbReference>
<dbReference type="Pfam" id="PF10000">
    <property type="entry name" value="ACT_3"/>
    <property type="match status" value="1"/>
</dbReference>
<evidence type="ECO:0000259" key="1">
    <source>
        <dbReference type="Pfam" id="PF10000"/>
    </source>
</evidence>
<evidence type="ECO:0000313" key="4">
    <source>
        <dbReference type="Proteomes" id="UP001172728"/>
    </source>
</evidence>
<dbReference type="InterPro" id="IPR018717">
    <property type="entry name" value="DUF2241"/>
</dbReference>
<dbReference type="PANTHER" id="PTHR39199:SF1">
    <property type="entry name" value="BLR5128 PROTEIN"/>
    <property type="match status" value="1"/>
</dbReference>